<organism evidence="1 2">
    <name type="scientific">Perkinsus chesapeaki</name>
    <name type="common">Clam parasite</name>
    <name type="synonym">Perkinsus andrewsi</name>
    <dbReference type="NCBI Taxonomy" id="330153"/>
    <lineage>
        <taxon>Eukaryota</taxon>
        <taxon>Sar</taxon>
        <taxon>Alveolata</taxon>
        <taxon>Perkinsozoa</taxon>
        <taxon>Perkinsea</taxon>
        <taxon>Perkinsida</taxon>
        <taxon>Perkinsidae</taxon>
        <taxon>Perkinsus</taxon>
    </lineage>
</organism>
<reference evidence="1 2" key="1">
    <citation type="submission" date="2020-04" db="EMBL/GenBank/DDBJ databases">
        <title>Perkinsus chesapeaki whole genome sequence.</title>
        <authorList>
            <person name="Bogema D.R."/>
        </authorList>
    </citation>
    <scope>NUCLEOTIDE SEQUENCE [LARGE SCALE GENOMIC DNA]</scope>
    <source>
        <strain evidence="1">ATCC PRA-425</strain>
    </source>
</reference>
<feature type="non-terminal residue" evidence="1">
    <location>
        <position position="217"/>
    </location>
</feature>
<sequence length="217" mass="24618">ILNDAGSPPTFRSHRATRDGSEITSHIDVTLCSQALVQDINVWKVDWEHSMSMVSDRATITTVISSASQDAVITPWHQRGYFDEEQLLFAQKICGALSVFNGIKQAPTLSWQDAEMLTDNLCDNLAKTVAECRKHRSNADRRPVWWTRELDFAKSRKALAFHKAWQNKRKGPPATYMKATELAEVLFPEEEVDLPQQAEAHGELNSKLVELRKEPCR</sequence>
<accession>A0A7J6KMH3</accession>
<evidence type="ECO:0000313" key="2">
    <source>
        <dbReference type="Proteomes" id="UP000591131"/>
    </source>
</evidence>
<gene>
    <name evidence="1" type="ORF">FOL47_003631</name>
</gene>
<dbReference type="Proteomes" id="UP000591131">
    <property type="component" value="Unassembled WGS sequence"/>
</dbReference>
<dbReference type="EMBL" id="JAAPAO010002130">
    <property type="protein sequence ID" value="KAF4648190.1"/>
    <property type="molecule type" value="Genomic_DNA"/>
</dbReference>
<evidence type="ECO:0000313" key="1">
    <source>
        <dbReference type="EMBL" id="KAF4648190.1"/>
    </source>
</evidence>
<feature type="non-terminal residue" evidence="1">
    <location>
        <position position="1"/>
    </location>
</feature>
<comment type="caution">
    <text evidence="1">The sequence shown here is derived from an EMBL/GenBank/DDBJ whole genome shotgun (WGS) entry which is preliminary data.</text>
</comment>
<dbReference type="OrthoDB" id="411871at2759"/>
<dbReference type="AlphaFoldDB" id="A0A7J6KMH3"/>
<proteinExistence type="predicted"/>
<protein>
    <submittedName>
        <fullName evidence="1">Uncharacterized protein</fullName>
    </submittedName>
</protein>
<keyword evidence="2" id="KW-1185">Reference proteome</keyword>
<name>A0A7J6KMH3_PERCH</name>